<evidence type="ECO:0000313" key="3">
    <source>
        <dbReference type="Proteomes" id="UP000245771"/>
    </source>
</evidence>
<dbReference type="AlphaFoldDB" id="A0A316V541"/>
<dbReference type="RefSeq" id="XP_025352676.1">
    <property type="nucleotide sequence ID" value="XM_025503027.1"/>
</dbReference>
<dbReference type="STRING" id="1280837.A0A316V541"/>
<protein>
    <recommendedName>
        <fullName evidence="1">GCF C-terminal domain-containing protein</fullName>
    </recommendedName>
</protein>
<evidence type="ECO:0000259" key="1">
    <source>
        <dbReference type="Pfam" id="PF07842"/>
    </source>
</evidence>
<dbReference type="OrthoDB" id="4822at2759"/>
<dbReference type="Pfam" id="PF07842">
    <property type="entry name" value="GCFC"/>
    <property type="match status" value="1"/>
</dbReference>
<dbReference type="PANTHER" id="PTHR23329:SF1">
    <property type="entry name" value="TUFTELIN-INTERACTING PROTEIN 11"/>
    <property type="match status" value="1"/>
</dbReference>
<feature type="domain" description="GCF C-terminal" evidence="1">
    <location>
        <begin position="2"/>
        <end position="62"/>
    </location>
</feature>
<evidence type="ECO:0000313" key="2">
    <source>
        <dbReference type="EMBL" id="PWN32374.1"/>
    </source>
</evidence>
<dbReference type="GO" id="GO:0071008">
    <property type="term" value="C:U2-type post-mRNA release spliceosomal complex"/>
    <property type="evidence" value="ECO:0007669"/>
    <property type="project" value="TreeGrafter"/>
</dbReference>
<gene>
    <name evidence="2" type="ORF">FA14DRAFT_87744</name>
</gene>
<dbReference type="GO" id="GO:0000390">
    <property type="term" value="P:spliceosomal complex disassembly"/>
    <property type="evidence" value="ECO:0007669"/>
    <property type="project" value="InterPro"/>
</dbReference>
<reference evidence="2 3" key="1">
    <citation type="journal article" date="2018" name="Mol. Biol. Evol.">
        <title>Broad Genomic Sampling Reveals a Smut Pathogenic Ancestry of the Fungal Clade Ustilaginomycotina.</title>
        <authorList>
            <person name="Kijpornyongpan T."/>
            <person name="Mondo S.J."/>
            <person name="Barry K."/>
            <person name="Sandor L."/>
            <person name="Lee J."/>
            <person name="Lipzen A."/>
            <person name="Pangilinan J."/>
            <person name="LaButti K."/>
            <person name="Hainaut M."/>
            <person name="Henrissat B."/>
            <person name="Grigoriev I.V."/>
            <person name="Spatafora J.W."/>
            <person name="Aime M.C."/>
        </authorList>
    </citation>
    <scope>NUCLEOTIDE SEQUENCE [LARGE SCALE GENOMIC DNA]</scope>
    <source>
        <strain evidence="2 3">MCA 3882</strain>
    </source>
</reference>
<proteinExistence type="predicted"/>
<dbReference type="PANTHER" id="PTHR23329">
    <property type="entry name" value="TUFTELIN-INTERACTING PROTEIN 11-RELATED"/>
    <property type="match status" value="1"/>
</dbReference>
<keyword evidence="3" id="KW-1185">Reference proteome</keyword>
<sequence>MLLEYVVEKLSTYLRQELKITANPRAQDRQPLKDVLQWKPLLGSRMLSKVMLTGFIPNWLEQMHAMLTNPKSNKVEVADWYSKWKSYLETKHVDECEGVQIGFQAALQMMDDALRSDRLSLKMPDLKQLQRKYEADSTIKKSRSKPSRQETSTASFRQIVFIFIAILSSFF</sequence>
<dbReference type="InParanoid" id="A0A316V541"/>
<organism evidence="2 3">
    <name type="scientific">Meira miltonrushii</name>
    <dbReference type="NCBI Taxonomy" id="1280837"/>
    <lineage>
        <taxon>Eukaryota</taxon>
        <taxon>Fungi</taxon>
        <taxon>Dikarya</taxon>
        <taxon>Basidiomycota</taxon>
        <taxon>Ustilaginomycotina</taxon>
        <taxon>Exobasidiomycetes</taxon>
        <taxon>Exobasidiales</taxon>
        <taxon>Brachybasidiaceae</taxon>
        <taxon>Meira</taxon>
    </lineage>
</organism>
<accession>A0A316V541</accession>
<name>A0A316V541_9BASI</name>
<dbReference type="Proteomes" id="UP000245771">
    <property type="component" value="Unassembled WGS sequence"/>
</dbReference>
<dbReference type="EMBL" id="KZ819606">
    <property type="protein sequence ID" value="PWN32374.1"/>
    <property type="molecule type" value="Genomic_DNA"/>
</dbReference>
<dbReference type="GeneID" id="37024808"/>
<dbReference type="InterPro" id="IPR045211">
    <property type="entry name" value="TFP11/STIP/Ntr1"/>
</dbReference>
<dbReference type="InterPro" id="IPR022783">
    <property type="entry name" value="GCFC_dom"/>
</dbReference>